<evidence type="ECO:0000313" key="5">
    <source>
        <dbReference type="Proteomes" id="UP000008366"/>
    </source>
</evidence>
<comment type="caution">
    <text evidence="4">The sequence shown here is derived from an EMBL/GenBank/DDBJ whole genome shotgun (WGS) entry which is preliminary data.</text>
</comment>
<keyword evidence="1 2" id="KW-0238">DNA-binding</keyword>
<dbReference type="Pfam" id="PF00440">
    <property type="entry name" value="TetR_N"/>
    <property type="match status" value="1"/>
</dbReference>
<dbReference type="SUPFAM" id="SSF46689">
    <property type="entry name" value="Homeodomain-like"/>
    <property type="match status" value="1"/>
</dbReference>
<evidence type="ECO:0000256" key="1">
    <source>
        <dbReference type="ARBA" id="ARBA00023125"/>
    </source>
</evidence>
<gene>
    <name evidence="4" type="ORF">KILIM_021_00230</name>
</gene>
<dbReference type="AlphaFoldDB" id="K6VH10"/>
<dbReference type="PROSITE" id="PS50977">
    <property type="entry name" value="HTH_TETR_2"/>
    <property type="match status" value="1"/>
</dbReference>
<dbReference type="InterPro" id="IPR009057">
    <property type="entry name" value="Homeodomain-like_sf"/>
</dbReference>
<proteinExistence type="predicted"/>
<evidence type="ECO:0000313" key="4">
    <source>
        <dbReference type="EMBL" id="GAB95483.1"/>
    </source>
</evidence>
<dbReference type="Gene3D" id="1.10.357.10">
    <property type="entry name" value="Tetracycline Repressor, domain 2"/>
    <property type="match status" value="1"/>
</dbReference>
<accession>K6VH10</accession>
<evidence type="ECO:0000259" key="3">
    <source>
        <dbReference type="PROSITE" id="PS50977"/>
    </source>
</evidence>
<protein>
    <submittedName>
        <fullName evidence="4">Putative TetR family transcriptional regulator</fullName>
    </submittedName>
</protein>
<organism evidence="4 5">
    <name type="scientific">Kineosphaera limosa NBRC 100340</name>
    <dbReference type="NCBI Taxonomy" id="1184609"/>
    <lineage>
        <taxon>Bacteria</taxon>
        <taxon>Bacillati</taxon>
        <taxon>Actinomycetota</taxon>
        <taxon>Actinomycetes</taxon>
        <taxon>Micrococcales</taxon>
        <taxon>Dermatophilaceae</taxon>
        <taxon>Kineosphaera</taxon>
    </lineage>
</organism>
<name>K6VH10_9MICO</name>
<dbReference type="eggNOG" id="COG1309">
    <property type="taxonomic scope" value="Bacteria"/>
</dbReference>
<reference evidence="4 5" key="1">
    <citation type="submission" date="2012-08" db="EMBL/GenBank/DDBJ databases">
        <title>Whole genome shotgun sequence of Kineosphaera limosa NBRC 100340.</title>
        <authorList>
            <person name="Yoshida I."/>
            <person name="Isaki S."/>
            <person name="Hosoyama A."/>
            <person name="Tsuchikane K."/>
            <person name="Katsumata H."/>
            <person name="Ando Y."/>
            <person name="Ohji S."/>
            <person name="Hamada M."/>
            <person name="Tamura T."/>
            <person name="Yamazoe A."/>
            <person name="Yamazaki S."/>
            <person name="Fujita N."/>
        </authorList>
    </citation>
    <scope>NUCLEOTIDE SEQUENCE [LARGE SCALE GENOMIC DNA]</scope>
    <source>
        <strain evidence="4 5">NBRC 100340</strain>
    </source>
</reference>
<dbReference type="InterPro" id="IPR001647">
    <property type="entry name" value="HTH_TetR"/>
</dbReference>
<evidence type="ECO:0000256" key="2">
    <source>
        <dbReference type="PROSITE-ProRule" id="PRU00335"/>
    </source>
</evidence>
<dbReference type="Proteomes" id="UP000008366">
    <property type="component" value="Unassembled WGS sequence"/>
</dbReference>
<sequence>MSLEHLSLEKVIAESGVSRATAYRQWPNKADFLREVLVSAVRGTRLVAESPRELGQLADLLRVSGEALSTPQGRRDLVVEALRVSAQADFERIHASPHWQTYLAITATCRGLPAGTLRDDVQAALAQTEASFLDHRAAVYARLPALLGYRLVPPLAEPEGFRVMAGAAGAMMTGLIVNATAAAPKGRGGGGTIRLAPFGSTKEAHWSLPALHLVTVFFAYLEPDPDAVWSRERIRAAAAQLDELILALAVPAKR</sequence>
<feature type="DNA-binding region" description="H-T-H motif" evidence="2">
    <location>
        <begin position="7"/>
        <end position="26"/>
    </location>
</feature>
<feature type="domain" description="HTH tetR-type" evidence="3">
    <location>
        <begin position="1"/>
        <end position="44"/>
    </location>
</feature>
<dbReference type="EMBL" id="BAHD01000021">
    <property type="protein sequence ID" value="GAB95483.1"/>
    <property type="molecule type" value="Genomic_DNA"/>
</dbReference>
<keyword evidence="5" id="KW-1185">Reference proteome</keyword>
<dbReference type="GO" id="GO:0003677">
    <property type="term" value="F:DNA binding"/>
    <property type="evidence" value="ECO:0007669"/>
    <property type="project" value="UniProtKB-UniRule"/>
</dbReference>